<dbReference type="InterPro" id="IPR002549">
    <property type="entry name" value="AI-2E-like"/>
</dbReference>
<proteinExistence type="inferred from homology"/>
<dbReference type="NCBIfam" id="TIGR02872">
    <property type="entry name" value="spore_ytvI"/>
    <property type="match status" value="1"/>
</dbReference>
<feature type="transmembrane region" description="Helical" evidence="6">
    <location>
        <begin position="35"/>
        <end position="55"/>
    </location>
</feature>
<accession>A0ABY7A7W9</accession>
<evidence type="ECO:0000256" key="6">
    <source>
        <dbReference type="SAM" id="Phobius"/>
    </source>
</evidence>
<feature type="transmembrane region" description="Helical" evidence="6">
    <location>
        <begin position="166"/>
        <end position="185"/>
    </location>
</feature>
<dbReference type="EMBL" id="CP113524">
    <property type="protein sequence ID" value="WAJ22764.1"/>
    <property type="molecule type" value="Genomic_DNA"/>
</dbReference>
<evidence type="ECO:0000256" key="3">
    <source>
        <dbReference type="ARBA" id="ARBA00022692"/>
    </source>
</evidence>
<organism evidence="7 8">
    <name type="scientific">Lacrimispora xylanolytica</name>
    <dbReference type="NCBI Taxonomy" id="29375"/>
    <lineage>
        <taxon>Bacteria</taxon>
        <taxon>Bacillati</taxon>
        <taxon>Bacillota</taxon>
        <taxon>Clostridia</taxon>
        <taxon>Lachnospirales</taxon>
        <taxon>Lachnospiraceae</taxon>
        <taxon>Lacrimispora</taxon>
    </lineage>
</organism>
<evidence type="ECO:0000256" key="4">
    <source>
        <dbReference type="ARBA" id="ARBA00022989"/>
    </source>
</evidence>
<name>A0ABY7A7W9_9FIRM</name>
<comment type="similarity">
    <text evidence="2">Belongs to the autoinducer-2 exporter (AI-2E) (TC 2.A.86) family.</text>
</comment>
<dbReference type="PANTHER" id="PTHR21716:SF68">
    <property type="entry name" value="TRANSPORT PROTEIN YTVI-RELATED"/>
    <property type="match status" value="1"/>
</dbReference>
<evidence type="ECO:0000256" key="2">
    <source>
        <dbReference type="ARBA" id="ARBA00009773"/>
    </source>
</evidence>
<keyword evidence="5 6" id="KW-0472">Membrane</keyword>
<keyword evidence="8" id="KW-1185">Reference proteome</keyword>
<feature type="transmembrane region" description="Helical" evidence="6">
    <location>
        <begin position="220"/>
        <end position="242"/>
    </location>
</feature>
<feature type="transmembrane region" description="Helical" evidence="6">
    <location>
        <begin position="282"/>
        <end position="302"/>
    </location>
</feature>
<evidence type="ECO:0000256" key="1">
    <source>
        <dbReference type="ARBA" id="ARBA00004141"/>
    </source>
</evidence>
<feature type="transmembrane region" description="Helical" evidence="6">
    <location>
        <begin position="7"/>
        <end position="29"/>
    </location>
</feature>
<evidence type="ECO:0000313" key="7">
    <source>
        <dbReference type="EMBL" id="WAJ22764.1"/>
    </source>
</evidence>
<dbReference type="Proteomes" id="UP001163115">
    <property type="component" value="Chromosome"/>
</dbReference>
<dbReference type="InterPro" id="IPR014227">
    <property type="entry name" value="YtvI-like"/>
</dbReference>
<feature type="transmembrane region" description="Helical" evidence="6">
    <location>
        <begin position="322"/>
        <end position="348"/>
    </location>
</feature>
<sequence>MDSVKKYLKLILNIIIPILFLYLVCVWGPRVMKFFLPFVIGWVIAVIANPLVRFLEKRLKIVRKHSSVLIVVGVLTLIIVALYFLISKLIYETIGFVEHIPQYYEAAWVEIQKILINVQGILKFLPQGMQDSVNQFIAHIEQYMNVAVQKIASPTVMVAGSLVKSIPAALVYTVVTIFSSYLFIVDRDKIMDIIHRYVPRGGTRYYSYFKKDVKHLVSGYFLAQFKIMFIIGAVLAVGFLVLGVDYALLLAVLIAFLDFLPILGTGTILIPWALVRIVSGDYAFGLGLVAIYVLTLVLRQIIQPKIVGDTMGLDPLMTLLFLYLGFKISGIAGMILAVPIGMLFLSLYEFGAFDLFFYSVRTLIHDINVFRKEPD</sequence>
<feature type="transmembrane region" description="Helical" evidence="6">
    <location>
        <begin position="67"/>
        <end position="86"/>
    </location>
</feature>
<dbReference type="Pfam" id="PF01594">
    <property type="entry name" value="AI-2E_transport"/>
    <property type="match status" value="1"/>
</dbReference>
<evidence type="ECO:0000256" key="5">
    <source>
        <dbReference type="ARBA" id="ARBA00023136"/>
    </source>
</evidence>
<dbReference type="PANTHER" id="PTHR21716">
    <property type="entry name" value="TRANSMEMBRANE PROTEIN"/>
    <property type="match status" value="1"/>
</dbReference>
<keyword evidence="3 6" id="KW-0812">Transmembrane</keyword>
<protein>
    <submittedName>
        <fullName evidence="7">Sporulation integral membrane protein YtvI</fullName>
    </submittedName>
</protein>
<keyword evidence="4 6" id="KW-1133">Transmembrane helix</keyword>
<feature type="transmembrane region" description="Helical" evidence="6">
    <location>
        <begin position="248"/>
        <end position="275"/>
    </location>
</feature>
<evidence type="ECO:0000313" key="8">
    <source>
        <dbReference type="Proteomes" id="UP001163115"/>
    </source>
</evidence>
<gene>
    <name evidence="7" type="primary">ytvI</name>
    <name evidence="7" type="ORF">OW255_14470</name>
</gene>
<comment type="subcellular location">
    <subcellularLocation>
        <location evidence="1">Membrane</location>
        <topology evidence="1">Multi-pass membrane protein</topology>
    </subcellularLocation>
</comment>
<reference evidence="7" key="1">
    <citation type="submission" date="2022-11" db="EMBL/GenBank/DDBJ databases">
        <title>Lacrimispora xylanolytica sy1, complete genome.</title>
        <authorList>
            <person name="Choi S."/>
        </authorList>
    </citation>
    <scope>NUCLEOTIDE SEQUENCE</scope>
    <source>
        <strain evidence="7">Sy1</strain>
    </source>
</reference>